<dbReference type="AlphaFoldDB" id="A0A7M2XX21"/>
<evidence type="ECO:0000313" key="2">
    <source>
        <dbReference type="Proteomes" id="UP000593818"/>
    </source>
</evidence>
<proteinExistence type="predicted"/>
<dbReference type="Proteomes" id="UP000593818">
    <property type="component" value="Plasmid pSID"/>
</dbReference>
<protein>
    <submittedName>
        <fullName evidence="1">Uncharacterized protein</fullName>
    </submittedName>
</protein>
<geneLocation type="plasmid" evidence="1 2">
    <name>pSID</name>
</geneLocation>
<gene>
    <name evidence="1" type="ORF">INP59_27445</name>
</gene>
<organism evidence="1 2">
    <name type="scientific">Rhodococcus pyridinivorans</name>
    <dbReference type="NCBI Taxonomy" id="103816"/>
    <lineage>
        <taxon>Bacteria</taxon>
        <taxon>Bacillati</taxon>
        <taxon>Actinomycetota</taxon>
        <taxon>Actinomycetes</taxon>
        <taxon>Mycobacteriales</taxon>
        <taxon>Nocardiaceae</taxon>
        <taxon>Rhodococcus</taxon>
    </lineage>
</organism>
<accession>A0A7M2XX21</accession>
<dbReference type="EMBL" id="CP063453">
    <property type="protein sequence ID" value="QOW01893.1"/>
    <property type="molecule type" value="Genomic_DNA"/>
</dbReference>
<sequence length="117" mass="13018">MATTLPATDAKHGVQTEIATDAWHYGFVPARYERASIEWMRAYAAVSEAHAKYMRSIGYYRWAAYQGRTSYYSSRPLPFSAGGQRSFVFLEDGTVVEVSSCGSQPYRRVSDGSVVGD</sequence>
<dbReference type="RefSeq" id="WP_193904170.1">
    <property type="nucleotide sequence ID" value="NZ_CP063453.1"/>
</dbReference>
<name>A0A7M2XX21_9NOCA</name>
<keyword evidence="2" id="KW-1185">Reference proteome</keyword>
<evidence type="ECO:0000313" key="1">
    <source>
        <dbReference type="EMBL" id="QOW01893.1"/>
    </source>
</evidence>
<reference evidence="1 2" key="1">
    <citation type="submission" date="2020-10" db="EMBL/GenBank/DDBJ databases">
        <title>Whole genome sequence of oil-degrading bacteria Rhodococcus pyridinivorans strain 5Ap.</title>
        <authorList>
            <person name="Akhremchuk A.E."/>
            <person name="Valentovich L.N."/>
            <person name="Charniauskaya M.I."/>
            <person name="Bukliarevich H.A."/>
            <person name="Titok M.A."/>
        </authorList>
    </citation>
    <scope>NUCLEOTIDE SEQUENCE [LARGE SCALE GENOMIC DNA]</scope>
    <source>
        <strain evidence="1 2">5Ap</strain>
        <plasmid evidence="1 2">pSID</plasmid>
    </source>
</reference>
<keyword evidence="1" id="KW-0614">Plasmid</keyword>